<organism evidence="13 14">
    <name type="scientific">Mixia osmundae (strain CBS 9802 / IAM 14324 / JCM 22182 / KY 12970)</name>
    <dbReference type="NCBI Taxonomy" id="764103"/>
    <lineage>
        <taxon>Eukaryota</taxon>
        <taxon>Fungi</taxon>
        <taxon>Dikarya</taxon>
        <taxon>Basidiomycota</taxon>
        <taxon>Pucciniomycotina</taxon>
        <taxon>Mixiomycetes</taxon>
        <taxon>Mixiales</taxon>
        <taxon>Mixiaceae</taxon>
        <taxon>Mixia</taxon>
    </lineage>
</organism>
<feature type="compositionally biased region" description="Low complexity" evidence="11">
    <location>
        <begin position="55"/>
        <end position="64"/>
    </location>
</feature>
<dbReference type="Pfam" id="PF06333">
    <property type="entry name" value="Med13_C"/>
    <property type="match status" value="2"/>
</dbReference>
<feature type="compositionally biased region" description="Low complexity" evidence="11">
    <location>
        <begin position="617"/>
        <end position="648"/>
    </location>
</feature>
<feature type="compositionally biased region" description="Basic and acidic residues" evidence="11">
    <location>
        <begin position="488"/>
        <end position="497"/>
    </location>
</feature>
<reference evidence="13 14" key="2">
    <citation type="journal article" date="2012" name="Open Biol.">
        <title>Characteristics of nucleosomes and linker DNA regions on the genome of the basidiomycete Mixia osmundae revealed by mono- and dinucleosome mapping.</title>
        <authorList>
            <person name="Nishida H."/>
            <person name="Kondo S."/>
            <person name="Matsumoto T."/>
            <person name="Suzuki Y."/>
            <person name="Yoshikawa H."/>
            <person name="Taylor T.D."/>
            <person name="Sugiyama J."/>
        </authorList>
    </citation>
    <scope>NUCLEOTIDE SEQUENCE [LARGE SCALE GENOMIC DNA]</scope>
    <source>
        <strain evidence="14">CBS 9802 / IAM 14324 / JCM 22182 / KY 12970</strain>
    </source>
</reference>
<dbReference type="GO" id="GO:0045944">
    <property type="term" value="P:positive regulation of transcription by RNA polymerase II"/>
    <property type="evidence" value="ECO:0007669"/>
    <property type="project" value="TreeGrafter"/>
</dbReference>
<keyword evidence="6 10" id="KW-0010">Activator</keyword>
<comment type="similarity">
    <text evidence="2 10">Belongs to the Mediator complex subunit 13 family.</text>
</comment>
<evidence type="ECO:0000256" key="7">
    <source>
        <dbReference type="ARBA" id="ARBA00023163"/>
    </source>
</evidence>
<proteinExistence type="inferred from homology"/>
<evidence type="ECO:0000259" key="12">
    <source>
        <dbReference type="Pfam" id="PF06333"/>
    </source>
</evidence>
<keyword evidence="4 10" id="KW-0678">Repressor</keyword>
<dbReference type="InterPro" id="IPR051139">
    <property type="entry name" value="Mediator_complx_sub13"/>
</dbReference>
<evidence type="ECO:0000313" key="14">
    <source>
        <dbReference type="Proteomes" id="UP000009131"/>
    </source>
</evidence>
<feature type="compositionally biased region" description="Low complexity" evidence="11">
    <location>
        <begin position="1"/>
        <end position="10"/>
    </location>
</feature>
<gene>
    <name evidence="13" type="primary">Mo04830</name>
    <name evidence="13" type="ORF">E5Q_04830</name>
</gene>
<feature type="compositionally biased region" description="Pro residues" evidence="11">
    <location>
        <begin position="506"/>
        <end position="515"/>
    </location>
</feature>
<evidence type="ECO:0000256" key="8">
    <source>
        <dbReference type="ARBA" id="ARBA00023242"/>
    </source>
</evidence>
<feature type="compositionally biased region" description="Low complexity" evidence="11">
    <location>
        <begin position="516"/>
        <end position="536"/>
    </location>
</feature>
<dbReference type="STRING" id="764103.G7E5N7"/>
<dbReference type="PANTHER" id="PTHR48249:SF3">
    <property type="entry name" value="MEDIATOR OF RNA POLYMERASE II TRANSCRIPTION SUBUNIT 13"/>
    <property type="match status" value="1"/>
</dbReference>
<feature type="region of interest" description="Disordered" evidence="11">
    <location>
        <begin position="741"/>
        <end position="793"/>
    </location>
</feature>
<dbReference type="EMBL" id="BABT02000150">
    <property type="protein sequence ID" value="GAA98147.1"/>
    <property type="molecule type" value="Genomic_DNA"/>
</dbReference>
<dbReference type="eggNOG" id="ENOG502S3V9">
    <property type="taxonomic scope" value="Eukaryota"/>
</dbReference>
<feature type="compositionally biased region" description="Polar residues" evidence="11">
    <location>
        <begin position="751"/>
        <end position="762"/>
    </location>
</feature>
<evidence type="ECO:0000256" key="5">
    <source>
        <dbReference type="ARBA" id="ARBA00023015"/>
    </source>
</evidence>
<evidence type="ECO:0000256" key="10">
    <source>
        <dbReference type="RuleBase" id="RU364134"/>
    </source>
</evidence>
<keyword evidence="7 10" id="KW-0804">Transcription</keyword>
<comment type="subunit">
    <text evidence="10">Component of the SRB8-11 complex, which itself associates with the Mediator complex.</text>
</comment>
<name>G7E5N7_MIXOS</name>
<evidence type="ECO:0000256" key="2">
    <source>
        <dbReference type="ARBA" id="ARBA00009354"/>
    </source>
</evidence>
<feature type="region of interest" description="Disordered" evidence="11">
    <location>
        <begin position="599"/>
        <end position="665"/>
    </location>
</feature>
<accession>G7E5N7</accession>
<dbReference type="HOGENOM" id="CLU_251901_0_0_1"/>
<feature type="domain" description="Mediator complex subunit Med13 C-terminal" evidence="12">
    <location>
        <begin position="1141"/>
        <end position="1273"/>
    </location>
</feature>
<feature type="region of interest" description="Disordered" evidence="11">
    <location>
        <begin position="1"/>
        <end position="30"/>
    </location>
</feature>
<dbReference type="InterPro" id="IPR009401">
    <property type="entry name" value="Med13_C"/>
</dbReference>
<comment type="subcellular location">
    <subcellularLocation>
        <location evidence="1 10">Nucleus</location>
    </subcellularLocation>
</comment>
<keyword evidence="5 10" id="KW-0805">Transcription regulation</keyword>
<keyword evidence="14" id="KW-1185">Reference proteome</keyword>
<feature type="region of interest" description="Disordered" evidence="11">
    <location>
        <begin position="488"/>
        <end position="546"/>
    </location>
</feature>
<evidence type="ECO:0000256" key="6">
    <source>
        <dbReference type="ARBA" id="ARBA00023159"/>
    </source>
</evidence>
<evidence type="ECO:0000313" key="13">
    <source>
        <dbReference type="EMBL" id="GAA98147.1"/>
    </source>
</evidence>
<evidence type="ECO:0000256" key="3">
    <source>
        <dbReference type="ARBA" id="ARBA00019618"/>
    </source>
</evidence>
<evidence type="ECO:0000256" key="11">
    <source>
        <dbReference type="SAM" id="MobiDB-lite"/>
    </source>
</evidence>
<protein>
    <recommendedName>
        <fullName evidence="3 10">Mediator of RNA polymerase II transcription subunit 13</fullName>
    </recommendedName>
    <alternativeName>
        <fullName evidence="9 10">Mediator complex subunit 13</fullName>
    </alternativeName>
</protein>
<dbReference type="OrthoDB" id="2677028at2759"/>
<dbReference type="InParanoid" id="G7E5N7"/>
<feature type="region of interest" description="Disordered" evidence="11">
    <location>
        <begin position="55"/>
        <end position="77"/>
    </location>
</feature>
<evidence type="ECO:0000256" key="9">
    <source>
        <dbReference type="ARBA" id="ARBA00032008"/>
    </source>
</evidence>
<keyword evidence="8 10" id="KW-0539">Nucleus</keyword>
<evidence type="ECO:0000256" key="4">
    <source>
        <dbReference type="ARBA" id="ARBA00022491"/>
    </source>
</evidence>
<dbReference type="PANTHER" id="PTHR48249">
    <property type="entry name" value="MEDIATOR OF RNA POLYMERASE II TRANSCRIPTION SUBUNIT 13"/>
    <property type="match status" value="1"/>
</dbReference>
<dbReference type="Proteomes" id="UP000009131">
    <property type="component" value="Unassembled WGS sequence"/>
</dbReference>
<comment type="function">
    <text evidence="10">Component of the SRB8-11 complex. The SRB8-11 complex is a regulatory module of the Mediator complex which is itself involved in regulation of basal and activated RNA polymerase II-dependent transcription. The SRB8-11 complex may be involved in the transcriptional repression of a subset of genes regulated by Mediator. It may inhibit the association of the Mediator complex with RNA polymerase II to form the holoenzyme complex.</text>
</comment>
<sequence>MTSRAPPAHSAARHSSARSPVHSAAQSPKYAGQAGNVPLALSQSLTSVQSINSPSALSLASPSAGRHTFDSPVGNLLPKSTTRAKTLYTLNADTSDPRWERHLVPSAVELPFAALYAQQDKTTNGDQAWRIDWQQYRVVENDATANENLLERHGRDDMAAGPSEQSWGSRWTIVLPVDAAKPDDASARQLWSFTFAGKDAPIADPEPRAGLKVSLTGSFTHADLYPHIYKSGTVAQETPIADLPAAFSISSLSPELFLTLNAFTMAARDAFLRRLVLFETGEDMTCLRDGNGVLLLPPDQDSTWCSCQVQLAQSHLVFSPVLETSDYSSLTARHVEQMEYLQQESGSFDMADTKSAITLAPLGLSGVFVRRYAHTHPAYEHTRSRSIKQCELASLHGLRESWHDATRGLLQPLSPDAQWIVIRSIDVPGIEGERDIVWPLAACLVKPSPAEAPKPTLPLATRSQNILSMEEHLNALAQWSGAQIDQLTKTRDRKDTPTKAGDFPASPRPAAPAPSAPASASADSPRTPAAEPSKPAKVPPPPAHVQRETDWDLIESRPSPRHQHSYELEHATDPMQGLTEDDFSFFDAPTVKVSKAHINGNKPRSPDQVDQAIQHPSVSSSVGSGGTFTSFEDATSATTAPSTVSPGSDVSNVKTPKTPYWHTEDSLRSDEMKVLSPVHEVEQPHVPLTSFEAISFDDLPIAKKRPQSAVFKTLDINVSDGRKTKRRRSSISIDLAESKARYPSRARHTRLQQSIMDESAATSEDELARDGDADDDDDGVRASNSEEDDGAPIPAQLLTAEIFSLLGDRLQQKPGKTDDAVVSSALDNPAAKEHVATSFAEHLVENPDFRWVLMRNKPVAAPVASSVLPHSIVLRATDLISRLDRGTADEVTEVTDALERLDAPPLILRRRDMVIKSSPLALPNWSKLGFTPLSGCKNVTVVALHGAQQSSASVRQWLGRTAAAYSACGLGTCEVAHALAEGGARRLPTGAMDLRKGAEVAQSLIDLRQTLRQHSQSCDHLTVMLVDSMAVPAAVMSLLSFLSEPTLEQTADKHRPHPFLVHLVAPDALLRAFEISGQPGEATDETALAFRLYDRLRLEVEHRSAKPETAEALGLTAKARHGSFQGHAFTLSLERVASRPRIDFSWPSRSLDILDRHRMLHVAYAISADRRWLCLACVDDRGEGHTVRVKLLPANVQPGQTYIQACLLVWELAQGTATSASVEWRVVIVKMGLLEALELAAWERVFASAASRWSKPAHLSLLATDAKTPLLLRDTKLEQVASADSPTDSLFGPDDEELHHGKTLIDLQSRHYACILAQPSELYNHDLRLYARSLASAFMLLVPDQPTLAQSHSWPSLVRSRASKAISSLNLYYLSSHRTATSTYTSSIEATLRDITRSYSDLHTLARARWQMHDVNGLPWHLASVSLVEDFLASQISKST</sequence>
<comment type="caution">
    <text evidence="13">The sequence shown here is derived from an EMBL/GenBank/DDBJ whole genome shotgun (WGS) entry which is preliminary data.</text>
</comment>
<reference evidence="13 14" key="1">
    <citation type="journal article" date="2011" name="J. Gen. Appl. Microbiol.">
        <title>Draft genome sequencing of the enigmatic basidiomycete Mixia osmundae.</title>
        <authorList>
            <person name="Nishida H."/>
            <person name="Nagatsuka Y."/>
            <person name="Sugiyama J."/>
        </authorList>
    </citation>
    <scope>NUCLEOTIDE SEQUENCE [LARGE SCALE GENOMIC DNA]</scope>
    <source>
        <strain evidence="14">CBS 9802 / IAM 14324 / JCM 22182 / KY 12970</strain>
    </source>
</reference>
<dbReference type="RefSeq" id="XP_014569322.1">
    <property type="nucleotide sequence ID" value="XM_014713836.1"/>
</dbReference>
<feature type="domain" description="Mediator complex subunit Med13 C-terminal" evidence="12">
    <location>
        <begin position="1284"/>
        <end position="1424"/>
    </location>
</feature>
<dbReference type="GO" id="GO:0016592">
    <property type="term" value="C:mediator complex"/>
    <property type="evidence" value="ECO:0007669"/>
    <property type="project" value="InterPro"/>
</dbReference>
<dbReference type="GO" id="GO:0003713">
    <property type="term" value="F:transcription coactivator activity"/>
    <property type="evidence" value="ECO:0007669"/>
    <property type="project" value="TreeGrafter"/>
</dbReference>
<evidence type="ECO:0000256" key="1">
    <source>
        <dbReference type="ARBA" id="ARBA00004123"/>
    </source>
</evidence>